<dbReference type="Pfam" id="PF01551">
    <property type="entry name" value="Peptidase_M23"/>
    <property type="match status" value="1"/>
</dbReference>
<dbReference type="STRING" id="866895.HBHAL_4342"/>
<dbReference type="eggNOG" id="COG0739">
    <property type="taxonomic scope" value="Bacteria"/>
</dbReference>
<feature type="transmembrane region" description="Helical" evidence="1">
    <location>
        <begin position="57"/>
        <end position="74"/>
    </location>
</feature>
<dbReference type="SUPFAM" id="SSF51261">
    <property type="entry name" value="Duplicated hybrid motif"/>
    <property type="match status" value="1"/>
</dbReference>
<feature type="transmembrane region" description="Helical" evidence="1">
    <location>
        <begin position="6"/>
        <end position="21"/>
    </location>
</feature>
<accession>I0JRB3</accession>
<sequence length="300" mass="34045">MIWFQAAIYTILPLFLFHHLLKTDFASRKQLVLDWLAVLMFLVFIFIIGPWHIYNYYLRWLWPVLFMIVSFFVLKRVPSLPVKGPEKDKSYKFSIGIGIGLVLYFGFIAVNGLSGYILTDRDQAIQLSFPMKDGVYAFGHGGSDPSINYHNEYLPQQYAYDILQLNLWGMRASGLSPADLEKYEIYGTPLYSPCSGEVMTAVDEYKDISPQESPNKQESPAGNHVILFCKGAEIHMAHMKPGTVEVKEGEKVNTGDRVGEVGNTGNTTEPHLHIHAEKDGEGVPITFDDRFLKRNSLVMR</sequence>
<name>I0JRB3_HALH3</name>
<dbReference type="RefSeq" id="WP_014644571.1">
    <property type="nucleotide sequence ID" value="NC_017668.1"/>
</dbReference>
<feature type="transmembrane region" description="Helical" evidence="1">
    <location>
        <begin position="95"/>
        <end position="118"/>
    </location>
</feature>
<dbReference type="PATRIC" id="fig|866895.3.peg.3380"/>
<dbReference type="GO" id="GO:0004222">
    <property type="term" value="F:metalloendopeptidase activity"/>
    <property type="evidence" value="ECO:0007669"/>
    <property type="project" value="TreeGrafter"/>
</dbReference>
<gene>
    <name evidence="3" type="ordered locus">HBHAL_4342</name>
</gene>
<dbReference type="InterPro" id="IPR016047">
    <property type="entry name" value="M23ase_b-sheet_dom"/>
</dbReference>
<feature type="domain" description="M23ase beta-sheet core" evidence="2">
    <location>
        <begin position="186"/>
        <end position="282"/>
    </location>
</feature>
<evidence type="ECO:0000313" key="3">
    <source>
        <dbReference type="EMBL" id="CCG46683.1"/>
    </source>
</evidence>
<evidence type="ECO:0000259" key="2">
    <source>
        <dbReference type="Pfam" id="PF01551"/>
    </source>
</evidence>
<dbReference type="CDD" id="cd12797">
    <property type="entry name" value="M23_peptidase"/>
    <property type="match status" value="1"/>
</dbReference>
<keyword evidence="4" id="KW-1185">Reference proteome</keyword>
<dbReference type="AlphaFoldDB" id="I0JRB3"/>
<protein>
    <submittedName>
        <fullName evidence="3">Cell wall endopeptidase, family M23/M37</fullName>
    </submittedName>
</protein>
<dbReference type="KEGG" id="hhd:HBHAL_4342"/>
<proteinExistence type="predicted"/>
<dbReference type="InterPro" id="IPR011055">
    <property type="entry name" value="Dup_hybrid_motif"/>
</dbReference>
<dbReference type="Proteomes" id="UP000007397">
    <property type="component" value="Chromosome"/>
</dbReference>
<dbReference type="Gene3D" id="2.70.70.10">
    <property type="entry name" value="Glucose Permease (Domain IIA)"/>
    <property type="match status" value="1"/>
</dbReference>
<keyword evidence="1" id="KW-1133">Transmembrane helix</keyword>
<dbReference type="PANTHER" id="PTHR21666">
    <property type="entry name" value="PEPTIDASE-RELATED"/>
    <property type="match status" value="1"/>
</dbReference>
<dbReference type="HOGENOM" id="CLU_074787_0_0_9"/>
<dbReference type="PANTHER" id="PTHR21666:SF285">
    <property type="entry name" value="M23 FAMILY METALLOPEPTIDASE"/>
    <property type="match status" value="1"/>
</dbReference>
<dbReference type="InterPro" id="IPR050570">
    <property type="entry name" value="Cell_wall_metabolism_enzyme"/>
</dbReference>
<reference evidence="3 4" key="1">
    <citation type="journal article" date="2013" name="Environ. Microbiol.">
        <title>Chloride and organic osmolytes: a hybrid strategy to cope with elevated salinities by the moderately halophilic, chloride-dependent bacterium Halobacillus halophilus.</title>
        <authorList>
            <person name="Saum S.H."/>
            <person name="Pfeiffer F."/>
            <person name="Palm P."/>
            <person name="Rampp M."/>
            <person name="Schuster S.C."/>
            <person name="Muller V."/>
            <person name="Oesterhelt D."/>
        </authorList>
    </citation>
    <scope>NUCLEOTIDE SEQUENCE [LARGE SCALE GENOMIC DNA]</scope>
    <source>
        <strain evidence="4">ATCC 35676 / DSM 2266 / JCM 20832 / KCTC 3685 / LMG 17431 / NBRC 102448 / NCIMB 2269</strain>
    </source>
</reference>
<organism evidence="3 4">
    <name type="scientific">Halobacillus halophilus (strain ATCC 35676 / DSM 2266 / JCM 20832 / KCTC 3685 / LMG 17431 / NBRC 102448 / NCIMB 2269)</name>
    <name type="common">Sporosarcina halophila</name>
    <dbReference type="NCBI Taxonomy" id="866895"/>
    <lineage>
        <taxon>Bacteria</taxon>
        <taxon>Bacillati</taxon>
        <taxon>Bacillota</taxon>
        <taxon>Bacilli</taxon>
        <taxon>Bacillales</taxon>
        <taxon>Bacillaceae</taxon>
        <taxon>Halobacillus</taxon>
    </lineage>
</organism>
<evidence type="ECO:0000256" key="1">
    <source>
        <dbReference type="SAM" id="Phobius"/>
    </source>
</evidence>
<keyword evidence="1" id="KW-0472">Membrane</keyword>
<dbReference type="EMBL" id="HE717023">
    <property type="protein sequence ID" value="CCG46683.1"/>
    <property type="molecule type" value="Genomic_DNA"/>
</dbReference>
<keyword evidence="1" id="KW-0812">Transmembrane</keyword>
<evidence type="ECO:0000313" key="4">
    <source>
        <dbReference type="Proteomes" id="UP000007397"/>
    </source>
</evidence>
<feature type="transmembrane region" description="Helical" evidence="1">
    <location>
        <begin position="33"/>
        <end position="51"/>
    </location>
</feature>